<dbReference type="AlphaFoldDB" id="A0A1I6TR94"/>
<sequence>MLRYLNIIFTILLLVYCVYSFLYKQESFKNNLIVIPLGIILILLIQMDRRG</sequence>
<feature type="transmembrane region" description="Helical" evidence="1">
    <location>
        <begin position="28"/>
        <end position="45"/>
    </location>
</feature>
<evidence type="ECO:0000313" key="2">
    <source>
        <dbReference type="EMBL" id="SFS91716.1"/>
    </source>
</evidence>
<keyword evidence="1" id="KW-0472">Membrane</keyword>
<evidence type="ECO:0000313" key="3">
    <source>
        <dbReference type="Proteomes" id="UP000198660"/>
    </source>
</evidence>
<dbReference type="EMBL" id="FPAA01000011">
    <property type="protein sequence ID" value="SFS91716.1"/>
    <property type="molecule type" value="Genomic_DNA"/>
</dbReference>
<keyword evidence="1" id="KW-0812">Transmembrane</keyword>
<feature type="transmembrane region" description="Helical" evidence="1">
    <location>
        <begin position="5"/>
        <end position="22"/>
    </location>
</feature>
<protein>
    <submittedName>
        <fullName evidence="2">Uncharacterized protein</fullName>
    </submittedName>
</protein>
<proteinExistence type="predicted"/>
<evidence type="ECO:0000256" key="1">
    <source>
        <dbReference type="SAM" id="Phobius"/>
    </source>
</evidence>
<organism evidence="2 3">
    <name type="scientific">Marininema halotolerans</name>
    <dbReference type="NCBI Taxonomy" id="1155944"/>
    <lineage>
        <taxon>Bacteria</taxon>
        <taxon>Bacillati</taxon>
        <taxon>Bacillota</taxon>
        <taxon>Bacilli</taxon>
        <taxon>Bacillales</taxon>
        <taxon>Thermoactinomycetaceae</taxon>
        <taxon>Marininema</taxon>
    </lineage>
</organism>
<keyword evidence="3" id="KW-1185">Reference proteome</keyword>
<reference evidence="3" key="1">
    <citation type="submission" date="2016-10" db="EMBL/GenBank/DDBJ databases">
        <authorList>
            <person name="Varghese N."/>
            <person name="Submissions S."/>
        </authorList>
    </citation>
    <scope>NUCLEOTIDE SEQUENCE [LARGE SCALE GENOMIC DNA]</scope>
    <source>
        <strain evidence="3">DSM 45789</strain>
    </source>
</reference>
<gene>
    <name evidence="2" type="ORF">SAMN05444972_1113</name>
</gene>
<keyword evidence="1" id="KW-1133">Transmembrane helix</keyword>
<accession>A0A1I6TR94</accession>
<dbReference type="Proteomes" id="UP000198660">
    <property type="component" value="Unassembled WGS sequence"/>
</dbReference>
<name>A0A1I6TR94_9BACL</name>